<gene>
    <name evidence="1" type="ORF">PRVXT_000597</name>
</gene>
<protein>
    <submittedName>
        <fullName evidence="1">Uncharacterized protein</fullName>
    </submittedName>
</protein>
<dbReference type="AlphaFoldDB" id="A0AAU7VN47"/>
<dbReference type="RefSeq" id="WP_350344214.1">
    <property type="nucleotide sequence ID" value="NZ_CP158367.1"/>
</dbReference>
<reference evidence="1" key="1">
    <citation type="journal article" date="2013" name="Extremophiles">
        <title>Proteinivorax tanatarense gen. nov., sp. nov., an anaerobic, haloalkaliphilic, proteolytic bacterium isolated from a decaying algal bloom, and proposal of Proteinivoraceae fam. nov.</title>
        <authorList>
            <person name="Kevbrin V."/>
            <person name="Boltyanskaya Y."/>
            <person name="Zhilina T."/>
            <person name="Kolganova T."/>
            <person name="Lavrentjeva E."/>
            <person name="Kuznetsov B."/>
        </authorList>
    </citation>
    <scope>NUCLEOTIDE SEQUENCE</scope>
    <source>
        <strain evidence="1">Z-910T</strain>
    </source>
</reference>
<proteinExistence type="predicted"/>
<evidence type="ECO:0000313" key="1">
    <source>
        <dbReference type="EMBL" id="XBX75470.1"/>
    </source>
</evidence>
<dbReference type="EMBL" id="CP158367">
    <property type="protein sequence ID" value="XBX75470.1"/>
    <property type="molecule type" value="Genomic_DNA"/>
</dbReference>
<name>A0AAU7VN47_9FIRM</name>
<accession>A0AAU7VN47</accession>
<sequence>MYYVESSPPAIIEPRVFDLVQQEFKKRKDVKGYRTGGEIFAGKITCGECGAFYGPKVWYSNSKYRRVVWQFKP</sequence>
<reference evidence="1" key="2">
    <citation type="submission" date="2024-06" db="EMBL/GenBank/DDBJ databases">
        <authorList>
            <person name="Petrova K.O."/>
            <person name="Toshchakov S.V."/>
            <person name="Boltjanskaja Y.V."/>
            <person name="Kevbrin V."/>
        </authorList>
    </citation>
    <scope>NUCLEOTIDE SEQUENCE</scope>
    <source>
        <strain evidence="1">Z-910T</strain>
    </source>
</reference>
<organism evidence="1">
    <name type="scientific">Proteinivorax tanatarense</name>
    <dbReference type="NCBI Taxonomy" id="1260629"/>
    <lineage>
        <taxon>Bacteria</taxon>
        <taxon>Bacillati</taxon>
        <taxon>Bacillota</taxon>
        <taxon>Clostridia</taxon>
        <taxon>Eubacteriales</taxon>
        <taxon>Proteinivoracaceae</taxon>
        <taxon>Proteinivorax</taxon>
    </lineage>
</organism>